<dbReference type="Proteomes" id="UP000237258">
    <property type="component" value="Unassembled WGS sequence"/>
</dbReference>
<evidence type="ECO:0000256" key="10">
    <source>
        <dbReference type="RuleBase" id="RU363036"/>
    </source>
</evidence>
<dbReference type="EC" id="6.1.1.2" evidence="2 9"/>
<evidence type="ECO:0000256" key="5">
    <source>
        <dbReference type="ARBA" id="ARBA00022840"/>
    </source>
</evidence>
<keyword evidence="4 10" id="KW-0547">Nucleotide-binding</keyword>
<sequence length="321" mass="37011">MRVFSGVRPTGELHIGNYLGAIRQWIELQEKNECIFCIVDLHAITTPYQPEELQKNIIDLAIAYLATGLDPEKCIFFVQSQVREHAELTWLVGTFTPLGELQRMTQFKEKSKKHPECVNAGLLNYPLLMAADILLYQTDLVPVGKDQQQHVELTREIARRFNKKFGEVFKEPKVLLPKIGEKIMSLQNPKKKMSKTDNPQGRIELFDDPEIIEKKIMSAVTDPGKVIIYDHQRKPGISNLLTIYSLFSGKSIKELEKKFKGSGYEKFKKSLAELLIDSLEPFRKKRKELLTREVYVREILEQGKKRAQIIAQSTIRDVKKK</sequence>
<dbReference type="GO" id="GO:0005524">
    <property type="term" value="F:ATP binding"/>
    <property type="evidence" value="ECO:0007669"/>
    <property type="project" value="UniProtKB-KW"/>
</dbReference>
<comment type="catalytic activity">
    <reaction evidence="8">
        <text>tRNA(Trp) + L-tryptophan + ATP = L-tryptophyl-tRNA(Trp) + AMP + diphosphate + H(+)</text>
        <dbReference type="Rhea" id="RHEA:24080"/>
        <dbReference type="Rhea" id="RHEA-COMP:9671"/>
        <dbReference type="Rhea" id="RHEA-COMP:9705"/>
        <dbReference type="ChEBI" id="CHEBI:15378"/>
        <dbReference type="ChEBI" id="CHEBI:30616"/>
        <dbReference type="ChEBI" id="CHEBI:33019"/>
        <dbReference type="ChEBI" id="CHEBI:57912"/>
        <dbReference type="ChEBI" id="CHEBI:78442"/>
        <dbReference type="ChEBI" id="CHEBI:78535"/>
        <dbReference type="ChEBI" id="CHEBI:456215"/>
        <dbReference type="EC" id="6.1.1.2"/>
    </reaction>
</comment>
<dbReference type="GO" id="GO:0006436">
    <property type="term" value="P:tryptophanyl-tRNA aminoacylation"/>
    <property type="evidence" value="ECO:0007669"/>
    <property type="project" value="UniProtKB-UniRule"/>
</dbReference>
<keyword evidence="5 10" id="KW-0067">ATP-binding</keyword>
<proteinExistence type="inferred from homology"/>
<dbReference type="InterPro" id="IPR014729">
    <property type="entry name" value="Rossmann-like_a/b/a_fold"/>
</dbReference>
<evidence type="ECO:0000256" key="6">
    <source>
        <dbReference type="ARBA" id="ARBA00022917"/>
    </source>
</evidence>
<dbReference type="PROSITE" id="PS00178">
    <property type="entry name" value="AA_TRNA_LIGASE_I"/>
    <property type="match status" value="1"/>
</dbReference>
<keyword evidence="3 10" id="KW-0436">Ligase</keyword>
<dbReference type="InterPro" id="IPR050203">
    <property type="entry name" value="Trp-tRNA_synthetase"/>
</dbReference>
<comment type="caution">
    <text evidence="11">The sequence shown here is derived from an EMBL/GenBank/DDBJ whole genome shotgun (WGS) entry which is preliminary data.</text>
</comment>
<evidence type="ECO:0000256" key="2">
    <source>
        <dbReference type="ARBA" id="ARBA00013161"/>
    </source>
</evidence>
<dbReference type="Gene3D" id="3.40.50.620">
    <property type="entry name" value="HUPs"/>
    <property type="match status" value="1"/>
</dbReference>
<evidence type="ECO:0000256" key="9">
    <source>
        <dbReference type="NCBIfam" id="TIGR00233"/>
    </source>
</evidence>
<keyword evidence="6 10" id="KW-0648">Protein biosynthesis</keyword>
<dbReference type="GO" id="GO:0004830">
    <property type="term" value="F:tryptophan-tRNA ligase activity"/>
    <property type="evidence" value="ECO:0007669"/>
    <property type="project" value="UniProtKB-UniRule"/>
</dbReference>
<protein>
    <recommendedName>
        <fullName evidence="2 9">Tryptophan--tRNA ligase</fullName>
        <ecNumber evidence="2 9">6.1.1.2</ecNumber>
    </recommendedName>
</protein>
<name>A0A2G9Z1P1_9BACT</name>
<comment type="similarity">
    <text evidence="1 10">Belongs to the class-I aminoacyl-tRNA synthetase family.</text>
</comment>
<reference evidence="11 12" key="1">
    <citation type="submission" date="2017-09" db="EMBL/GenBank/DDBJ databases">
        <title>Depth-based differentiation of microbial function through sediment-hosted aquifers and enrichment of novel symbionts in the deep terrestrial subsurface.</title>
        <authorList>
            <person name="Probst A.J."/>
            <person name="Ladd B."/>
            <person name="Jarett J.K."/>
            <person name="Geller-Mcgrath D.E."/>
            <person name="Sieber C.M."/>
            <person name="Emerson J.B."/>
            <person name="Anantharaman K."/>
            <person name="Thomas B.C."/>
            <person name="Malmstrom R."/>
            <person name="Stieglmeier M."/>
            <person name="Klingl A."/>
            <person name="Woyke T."/>
            <person name="Ryan C.M."/>
            <person name="Banfield J.F."/>
        </authorList>
    </citation>
    <scope>NUCLEOTIDE SEQUENCE [LARGE SCALE GENOMIC DNA]</scope>
    <source>
        <strain evidence="11">CG23_combo_of_CG06-09_8_20_14_all_36_125</strain>
    </source>
</reference>
<dbReference type="InterPro" id="IPR002305">
    <property type="entry name" value="aa-tRNA-synth_Ic"/>
</dbReference>
<evidence type="ECO:0000256" key="8">
    <source>
        <dbReference type="ARBA" id="ARBA00049929"/>
    </source>
</evidence>
<dbReference type="PANTHER" id="PTHR43766:SF1">
    <property type="entry name" value="TRYPTOPHAN--TRNA LIGASE, MITOCHONDRIAL"/>
    <property type="match status" value="1"/>
</dbReference>
<evidence type="ECO:0000256" key="7">
    <source>
        <dbReference type="ARBA" id="ARBA00023146"/>
    </source>
</evidence>
<dbReference type="FunFam" id="1.10.240.10:FF:000002">
    <property type="entry name" value="Tryptophan--tRNA ligase"/>
    <property type="match status" value="1"/>
</dbReference>
<dbReference type="GO" id="GO:0005829">
    <property type="term" value="C:cytosol"/>
    <property type="evidence" value="ECO:0007669"/>
    <property type="project" value="TreeGrafter"/>
</dbReference>
<accession>A0A2G9Z1P1</accession>
<dbReference type="PANTHER" id="PTHR43766">
    <property type="entry name" value="TRYPTOPHAN--TRNA LIGASE, MITOCHONDRIAL"/>
    <property type="match status" value="1"/>
</dbReference>
<dbReference type="PRINTS" id="PR01039">
    <property type="entry name" value="TRNASYNTHTRP"/>
</dbReference>
<gene>
    <name evidence="11" type="primary">trpS</name>
    <name evidence="11" type="ORF">COX33_00870</name>
</gene>
<dbReference type="NCBIfam" id="TIGR00233">
    <property type="entry name" value="trpS"/>
    <property type="match status" value="1"/>
</dbReference>
<organism evidence="11 12">
    <name type="scientific">Candidatus Nealsonbacteria bacterium CG23_combo_of_CG06-09_8_20_14_all_36_125</name>
    <dbReference type="NCBI Taxonomy" id="1974719"/>
    <lineage>
        <taxon>Bacteria</taxon>
        <taxon>Candidatus Nealsoniibacteriota</taxon>
    </lineage>
</organism>
<dbReference type="SUPFAM" id="SSF52374">
    <property type="entry name" value="Nucleotidylyl transferase"/>
    <property type="match status" value="1"/>
</dbReference>
<dbReference type="Gene3D" id="1.10.240.10">
    <property type="entry name" value="Tyrosyl-Transfer RNA Synthetase"/>
    <property type="match status" value="1"/>
</dbReference>
<dbReference type="InterPro" id="IPR002306">
    <property type="entry name" value="Trp-tRNA-ligase"/>
</dbReference>
<dbReference type="AlphaFoldDB" id="A0A2G9Z1P1"/>
<evidence type="ECO:0000313" key="12">
    <source>
        <dbReference type="Proteomes" id="UP000237258"/>
    </source>
</evidence>
<dbReference type="InterPro" id="IPR024109">
    <property type="entry name" value="Trp-tRNA-ligase_bac-type"/>
</dbReference>
<dbReference type="EMBL" id="PCRR01000021">
    <property type="protein sequence ID" value="PIP24641.1"/>
    <property type="molecule type" value="Genomic_DNA"/>
</dbReference>
<keyword evidence="7 10" id="KW-0030">Aminoacyl-tRNA synthetase</keyword>
<dbReference type="HAMAP" id="MF_00140_B">
    <property type="entry name" value="Trp_tRNA_synth_B"/>
    <property type="match status" value="1"/>
</dbReference>
<dbReference type="Pfam" id="PF00579">
    <property type="entry name" value="tRNA-synt_1b"/>
    <property type="match status" value="1"/>
</dbReference>
<dbReference type="CDD" id="cd00806">
    <property type="entry name" value="TrpRS_core"/>
    <property type="match status" value="1"/>
</dbReference>
<evidence type="ECO:0000313" key="11">
    <source>
        <dbReference type="EMBL" id="PIP24641.1"/>
    </source>
</evidence>
<evidence type="ECO:0000256" key="1">
    <source>
        <dbReference type="ARBA" id="ARBA00005594"/>
    </source>
</evidence>
<evidence type="ECO:0000256" key="4">
    <source>
        <dbReference type="ARBA" id="ARBA00022741"/>
    </source>
</evidence>
<evidence type="ECO:0000256" key="3">
    <source>
        <dbReference type="ARBA" id="ARBA00022598"/>
    </source>
</evidence>
<dbReference type="InterPro" id="IPR001412">
    <property type="entry name" value="aa-tRNA-synth_I_CS"/>
</dbReference>
<feature type="non-terminal residue" evidence="11">
    <location>
        <position position="321"/>
    </location>
</feature>